<reference evidence="4" key="1">
    <citation type="submission" date="2010-07" db="EMBL/GenBank/DDBJ databases">
        <title>The genome sequence of Gaeumannomyces graminis var. tritici strain R3-111a-1.</title>
        <authorList>
            <consortium name="The Broad Institute Genome Sequencing Platform"/>
            <person name="Ma L.-J."/>
            <person name="Dead R."/>
            <person name="Young S."/>
            <person name="Zeng Q."/>
            <person name="Koehrsen M."/>
            <person name="Alvarado L."/>
            <person name="Berlin A."/>
            <person name="Chapman S.B."/>
            <person name="Chen Z."/>
            <person name="Freedman E."/>
            <person name="Gellesch M."/>
            <person name="Goldberg J."/>
            <person name="Griggs A."/>
            <person name="Gujja S."/>
            <person name="Heilman E.R."/>
            <person name="Heiman D."/>
            <person name="Hepburn T."/>
            <person name="Howarth C."/>
            <person name="Jen D."/>
            <person name="Larson L."/>
            <person name="Mehta T."/>
            <person name="Neiman D."/>
            <person name="Pearson M."/>
            <person name="Roberts A."/>
            <person name="Saif S."/>
            <person name="Shea T."/>
            <person name="Shenoy N."/>
            <person name="Sisk P."/>
            <person name="Stolte C."/>
            <person name="Sykes S."/>
            <person name="Walk T."/>
            <person name="White J."/>
            <person name="Yandava C."/>
            <person name="Haas B."/>
            <person name="Nusbaum C."/>
            <person name="Birren B."/>
        </authorList>
    </citation>
    <scope>NUCLEOTIDE SEQUENCE [LARGE SCALE GENOMIC DNA]</scope>
    <source>
        <strain evidence="4">R3-111a-1</strain>
    </source>
</reference>
<dbReference type="VEuPathDB" id="FungiDB:GGTG_02767"/>
<dbReference type="AlphaFoldDB" id="J3NNB1"/>
<dbReference type="RefSeq" id="XP_009218808.1">
    <property type="nucleotide sequence ID" value="XM_009220544.1"/>
</dbReference>
<dbReference type="Proteomes" id="UP000006039">
    <property type="component" value="Unassembled WGS sequence"/>
</dbReference>
<evidence type="ECO:0000313" key="4">
    <source>
        <dbReference type="Proteomes" id="UP000006039"/>
    </source>
</evidence>
<dbReference type="PANTHER" id="PTHR38116">
    <property type="entry name" value="CHROMOSOME 7, WHOLE GENOME SHOTGUN SEQUENCE"/>
    <property type="match status" value="1"/>
</dbReference>
<dbReference type="EnsemblFungi" id="EJT77663">
    <property type="protein sequence ID" value="EJT77663"/>
    <property type="gene ID" value="GGTG_02767"/>
</dbReference>
<dbReference type="GeneID" id="20343225"/>
<evidence type="ECO:0000313" key="2">
    <source>
        <dbReference type="EMBL" id="EJT77663.1"/>
    </source>
</evidence>
<dbReference type="STRING" id="644352.J3NNB1"/>
<dbReference type="EMBL" id="GL385396">
    <property type="protein sequence ID" value="EJT77663.1"/>
    <property type="molecule type" value="Genomic_DNA"/>
</dbReference>
<proteinExistence type="predicted"/>
<reference evidence="2" key="2">
    <citation type="submission" date="2010-07" db="EMBL/GenBank/DDBJ databases">
        <authorList>
            <consortium name="The Broad Institute Genome Sequencing Platform"/>
            <consortium name="Broad Institute Genome Sequencing Center for Infectious Disease"/>
            <person name="Ma L.-J."/>
            <person name="Dead R."/>
            <person name="Young S."/>
            <person name="Zeng Q."/>
            <person name="Koehrsen M."/>
            <person name="Alvarado L."/>
            <person name="Berlin A."/>
            <person name="Chapman S.B."/>
            <person name="Chen Z."/>
            <person name="Freedman E."/>
            <person name="Gellesch M."/>
            <person name="Goldberg J."/>
            <person name="Griggs A."/>
            <person name="Gujja S."/>
            <person name="Heilman E.R."/>
            <person name="Heiman D."/>
            <person name="Hepburn T."/>
            <person name="Howarth C."/>
            <person name="Jen D."/>
            <person name="Larson L."/>
            <person name="Mehta T."/>
            <person name="Neiman D."/>
            <person name="Pearson M."/>
            <person name="Roberts A."/>
            <person name="Saif S."/>
            <person name="Shea T."/>
            <person name="Shenoy N."/>
            <person name="Sisk P."/>
            <person name="Stolte C."/>
            <person name="Sykes S."/>
            <person name="Walk T."/>
            <person name="White J."/>
            <person name="Yandava C."/>
            <person name="Haas B."/>
            <person name="Nusbaum C."/>
            <person name="Birren B."/>
        </authorList>
    </citation>
    <scope>NUCLEOTIDE SEQUENCE</scope>
    <source>
        <strain evidence="2">R3-111a-1</strain>
    </source>
</reference>
<keyword evidence="4" id="KW-1185">Reference proteome</keyword>
<dbReference type="InterPro" id="IPR021833">
    <property type="entry name" value="DUF3425"/>
</dbReference>
<accession>J3NNB1</accession>
<reference evidence="3" key="4">
    <citation type="journal article" date="2015" name="G3 (Bethesda)">
        <title>Genome sequences of three phytopathogenic species of the Magnaporthaceae family of fungi.</title>
        <authorList>
            <person name="Okagaki L.H."/>
            <person name="Nunes C.C."/>
            <person name="Sailsbery J."/>
            <person name="Clay B."/>
            <person name="Brown D."/>
            <person name="John T."/>
            <person name="Oh Y."/>
            <person name="Young N."/>
            <person name="Fitzgerald M."/>
            <person name="Haas B.J."/>
            <person name="Zeng Q."/>
            <person name="Young S."/>
            <person name="Adiconis X."/>
            <person name="Fan L."/>
            <person name="Levin J.Z."/>
            <person name="Mitchell T.K."/>
            <person name="Okubara P.A."/>
            <person name="Farman M.L."/>
            <person name="Kohn L.M."/>
            <person name="Birren B."/>
            <person name="Ma L.-J."/>
            <person name="Dean R.A."/>
        </authorList>
    </citation>
    <scope>NUCLEOTIDE SEQUENCE</scope>
    <source>
        <strain evidence="3">R3-111a-1</strain>
    </source>
</reference>
<protein>
    <submittedName>
        <fullName evidence="2 3">Uncharacterized protein</fullName>
    </submittedName>
</protein>
<gene>
    <name evidence="3" type="primary">20343225</name>
    <name evidence="2" type="ORF">GGTG_02767</name>
</gene>
<evidence type="ECO:0000256" key="1">
    <source>
        <dbReference type="SAM" id="MobiDB-lite"/>
    </source>
</evidence>
<dbReference type="OrthoDB" id="2245989at2759"/>
<dbReference type="PANTHER" id="PTHR38116:SF9">
    <property type="entry name" value="BZIP DOMAIN-CONTAINING PROTEIN"/>
    <property type="match status" value="1"/>
</dbReference>
<reference evidence="2" key="3">
    <citation type="submission" date="2010-09" db="EMBL/GenBank/DDBJ databases">
        <title>Annotation of Gaeumannomyces graminis var. tritici R3-111a-1.</title>
        <authorList>
            <consortium name="The Broad Institute Genome Sequencing Platform"/>
            <person name="Ma L.-J."/>
            <person name="Dead R."/>
            <person name="Young S.K."/>
            <person name="Zeng Q."/>
            <person name="Gargeya S."/>
            <person name="Fitzgerald M."/>
            <person name="Haas B."/>
            <person name="Abouelleil A."/>
            <person name="Alvarado L."/>
            <person name="Arachchi H.M."/>
            <person name="Berlin A."/>
            <person name="Brown A."/>
            <person name="Chapman S.B."/>
            <person name="Chen Z."/>
            <person name="Dunbar C."/>
            <person name="Freedman E."/>
            <person name="Gearin G."/>
            <person name="Gellesch M."/>
            <person name="Goldberg J."/>
            <person name="Griggs A."/>
            <person name="Gujja S."/>
            <person name="Heiman D."/>
            <person name="Howarth C."/>
            <person name="Larson L."/>
            <person name="Lui A."/>
            <person name="MacDonald P.J.P."/>
            <person name="Mehta T."/>
            <person name="Montmayeur A."/>
            <person name="Murphy C."/>
            <person name="Neiman D."/>
            <person name="Pearson M."/>
            <person name="Priest M."/>
            <person name="Roberts A."/>
            <person name="Saif S."/>
            <person name="Shea T."/>
            <person name="Shenoy N."/>
            <person name="Sisk P."/>
            <person name="Stolte C."/>
            <person name="Sykes S."/>
            <person name="Yandava C."/>
            <person name="Wortman J."/>
            <person name="Nusbaum C."/>
            <person name="Birren B."/>
        </authorList>
    </citation>
    <scope>NUCLEOTIDE SEQUENCE</scope>
    <source>
        <strain evidence="2">R3-111a-1</strain>
    </source>
</reference>
<organism evidence="2">
    <name type="scientific">Gaeumannomyces tritici (strain R3-111a-1)</name>
    <name type="common">Wheat and barley take-all root rot fungus</name>
    <name type="synonym">Gaeumannomyces graminis var. tritici</name>
    <dbReference type="NCBI Taxonomy" id="644352"/>
    <lineage>
        <taxon>Eukaryota</taxon>
        <taxon>Fungi</taxon>
        <taxon>Dikarya</taxon>
        <taxon>Ascomycota</taxon>
        <taxon>Pezizomycotina</taxon>
        <taxon>Sordariomycetes</taxon>
        <taxon>Sordariomycetidae</taxon>
        <taxon>Magnaporthales</taxon>
        <taxon>Magnaporthaceae</taxon>
        <taxon>Gaeumannomyces</taxon>
    </lineage>
</organism>
<sequence length="360" mass="38995">MDLMFPSRVDWYGRLVLFGQRKKQQSPATEVSSLAQGNSSAQSDCLQISQSEPEQVGGRQTPQARGGCHDFHDELASTEIDLLPRSPSMNNNDPFGIFFGSDWILAGLDNVASTTVPTSQSFGTSQNDQTPIQNGGLGDFAVGPLDFTALSESSASSSSSPLGSLGSLGSEAANVGGDSFSFPDTCLLPVQELTLIRALLRIADRLGCTSTIWDIKTLSPFNGPASAATGLLPETWRPTSTQAGVPHHPVLDLVPWPSARDRLINIFSLPESMRPPSAAGPLGLVQFVYDLEDASEGLRMYGGDPYDAESWEVGQTLFEKWWFVFDRNIVNQSNRWRSLRGARKLRLEAASARSNVPEMV</sequence>
<dbReference type="HOGENOM" id="CLU_037870_1_0_1"/>
<dbReference type="eggNOG" id="ENOG502S26C">
    <property type="taxonomic scope" value="Eukaryota"/>
</dbReference>
<reference evidence="3" key="5">
    <citation type="submission" date="2018-04" db="UniProtKB">
        <authorList>
            <consortium name="EnsemblFungi"/>
        </authorList>
    </citation>
    <scope>IDENTIFICATION</scope>
    <source>
        <strain evidence="3">R3-111a-1</strain>
    </source>
</reference>
<feature type="region of interest" description="Disordered" evidence="1">
    <location>
        <begin position="116"/>
        <end position="136"/>
    </location>
</feature>
<name>J3NNB1_GAET3</name>
<dbReference type="Pfam" id="PF11905">
    <property type="entry name" value="DUF3425"/>
    <property type="match status" value="1"/>
</dbReference>
<feature type="compositionally biased region" description="Polar residues" evidence="1">
    <location>
        <begin position="116"/>
        <end position="133"/>
    </location>
</feature>
<evidence type="ECO:0000313" key="3">
    <source>
        <dbReference type="EnsemblFungi" id="EJT77663"/>
    </source>
</evidence>
<feature type="compositionally biased region" description="Polar residues" evidence="1">
    <location>
        <begin position="26"/>
        <end position="63"/>
    </location>
</feature>
<feature type="region of interest" description="Disordered" evidence="1">
    <location>
        <begin position="26"/>
        <end position="70"/>
    </location>
</feature>